<accession>H1CYR9</accession>
<protein>
    <recommendedName>
        <fullName evidence="6">Ribosomal processing cysteine protease Prp</fullName>
    </recommendedName>
</protein>
<dbReference type="Proteomes" id="UP000003277">
    <property type="component" value="Unassembled WGS sequence"/>
</dbReference>
<organism evidence="7 8">
    <name type="scientific">Dialister succinatiphilus YIT 11850</name>
    <dbReference type="NCBI Taxonomy" id="742743"/>
    <lineage>
        <taxon>Bacteria</taxon>
        <taxon>Bacillati</taxon>
        <taxon>Bacillota</taxon>
        <taxon>Negativicutes</taxon>
        <taxon>Veillonellales</taxon>
        <taxon>Veillonellaceae</taxon>
        <taxon>Dialister</taxon>
    </lineage>
</organism>
<comment type="similarity">
    <text evidence="5">Belongs to the Prp family.</text>
</comment>
<dbReference type="PANTHER" id="PTHR39178">
    <property type="entry name" value="HYPOTHETICAL RIBOSOME-ASSOCIATED PROTEIN"/>
    <property type="match status" value="1"/>
</dbReference>
<gene>
    <name evidence="7" type="ORF">HMPREF9453_00507</name>
</gene>
<dbReference type="STRING" id="742743.HMPREF9453_00507"/>
<dbReference type="EMBL" id="ADLT01000015">
    <property type="protein sequence ID" value="EHO63490.1"/>
    <property type="molecule type" value="Genomic_DNA"/>
</dbReference>
<evidence type="ECO:0000256" key="4">
    <source>
        <dbReference type="ARBA" id="ARBA00022807"/>
    </source>
</evidence>
<proteinExistence type="inferred from homology"/>
<dbReference type="GO" id="GO:0042254">
    <property type="term" value="P:ribosome biogenesis"/>
    <property type="evidence" value="ECO:0007669"/>
    <property type="project" value="UniProtKB-KW"/>
</dbReference>
<evidence type="ECO:0000256" key="6">
    <source>
        <dbReference type="ARBA" id="ARBA00044538"/>
    </source>
</evidence>
<evidence type="ECO:0000313" key="7">
    <source>
        <dbReference type="EMBL" id="EHO63490.1"/>
    </source>
</evidence>
<dbReference type="RefSeq" id="WP_008859011.1">
    <property type="nucleotide sequence ID" value="NZ_JH591187.1"/>
</dbReference>
<keyword evidence="3" id="KW-0378">Hydrolase</keyword>
<evidence type="ECO:0000256" key="3">
    <source>
        <dbReference type="ARBA" id="ARBA00022801"/>
    </source>
</evidence>
<name>H1CYR9_9FIRM</name>
<dbReference type="GO" id="GO:0006508">
    <property type="term" value="P:proteolysis"/>
    <property type="evidence" value="ECO:0007669"/>
    <property type="project" value="UniProtKB-KW"/>
</dbReference>
<reference evidence="7 8" key="1">
    <citation type="submission" date="2011-11" db="EMBL/GenBank/DDBJ databases">
        <title>The Genome Sequence of Dialister succinatiphilus YIT 11850.</title>
        <authorList>
            <consortium name="The Broad Institute Genome Sequencing Platform"/>
            <person name="Earl A."/>
            <person name="Ward D."/>
            <person name="Feldgarden M."/>
            <person name="Gevers D."/>
            <person name="Morotomi M."/>
            <person name="Young S.K."/>
            <person name="Zeng Q."/>
            <person name="Gargeya S."/>
            <person name="Fitzgerald M."/>
            <person name="Haas B."/>
            <person name="Abouelleil A."/>
            <person name="Alvarado L."/>
            <person name="Arachchi H.M."/>
            <person name="Berlin A."/>
            <person name="Brown A."/>
            <person name="Chapman S.B."/>
            <person name="Dunbar C."/>
            <person name="Gearin G."/>
            <person name="Goldberg J."/>
            <person name="Griggs A."/>
            <person name="Gujja S."/>
            <person name="Heiman D."/>
            <person name="Howarth C."/>
            <person name="Lui A."/>
            <person name="MacDonald P.J.P."/>
            <person name="Montmayeur A."/>
            <person name="Murphy C."/>
            <person name="Neiman D."/>
            <person name="Pearson M."/>
            <person name="Priest M."/>
            <person name="Roberts A."/>
            <person name="Saif S."/>
            <person name="Shea T."/>
            <person name="Sisk P."/>
            <person name="Stolte C."/>
            <person name="Sykes S."/>
            <person name="Wortman J."/>
            <person name="Nusbaum C."/>
            <person name="Birren B."/>
        </authorList>
    </citation>
    <scope>NUCLEOTIDE SEQUENCE [LARGE SCALE GENOMIC DNA]</scope>
    <source>
        <strain evidence="7 8">YIT 11850</strain>
    </source>
</reference>
<evidence type="ECO:0000256" key="1">
    <source>
        <dbReference type="ARBA" id="ARBA00022517"/>
    </source>
</evidence>
<evidence type="ECO:0000256" key="5">
    <source>
        <dbReference type="ARBA" id="ARBA00044503"/>
    </source>
</evidence>
<keyword evidence="4" id="KW-0788">Thiol protease</keyword>
<keyword evidence="2" id="KW-0645">Protease</keyword>
<keyword evidence="8" id="KW-1185">Reference proteome</keyword>
<dbReference type="GO" id="GO:0008234">
    <property type="term" value="F:cysteine-type peptidase activity"/>
    <property type="evidence" value="ECO:0007669"/>
    <property type="project" value="UniProtKB-KW"/>
</dbReference>
<sequence length="108" mass="12053">MITVKMLHDGKGLYRGFSIHGHADGYEKDGEYDLICAAVSAITLTTAGGLEDVLHREGTYDSDFGFMHVEISTPEDEKSQVLFQTMVHGLRAVETRYPRHLKILDIKG</sequence>
<dbReference type="SUPFAM" id="SSF118010">
    <property type="entry name" value="TM1457-like"/>
    <property type="match status" value="1"/>
</dbReference>
<keyword evidence="1" id="KW-0690">Ribosome biogenesis</keyword>
<dbReference type="CDD" id="cd16332">
    <property type="entry name" value="Prp-like"/>
    <property type="match status" value="1"/>
</dbReference>
<evidence type="ECO:0000256" key="2">
    <source>
        <dbReference type="ARBA" id="ARBA00022670"/>
    </source>
</evidence>
<dbReference type="Pfam" id="PF04327">
    <property type="entry name" value="Peptidase_Prp"/>
    <property type="match status" value="1"/>
</dbReference>
<evidence type="ECO:0000313" key="8">
    <source>
        <dbReference type="Proteomes" id="UP000003277"/>
    </source>
</evidence>
<dbReference type="AlphaFoldDB" id="H1CYR9"/>
<comment type="caution">
    <text evidence="7">The sequence shown here is derived from an EMBL/GenBank/DDBJ whole genome shotgun (WGS) entry which is preliminary data.</text>
</comment>
<dbReference type="GeneID" id="98912220"/>
<dbReference type="eggNOG" id="COG2868">
    <property type="taxonomic scope" value="Bacteria"/>
</dbReference>
<dbReference type="PATRIC" id="fig|742743.3.peg.522"/>
<dbReference type="InterPro" id="IPR007422">
    <property type="entry name" value="Peptidase_Prp"/>
</dbReference>
<dbReference type="PANTHER" id="PTHR39178:SF1">
    <property type="entry name" value="RIBOSOMAL-PROCESSING CYSTEINE PROTEASE PRP"/>
    <property type="match status" value="1"/>
</dbReference>
<dbReference type="Gene3D" id="3.30.70.1490">
    <property type="entry name" value="Cysteine protease Prp"/>
    <property type="match status" value="1"/>
</dbReference>
<dbReference type="OrthoDB" id="48998at2"/>
<dbReference type="HOGENOM" id="CLU_140910_2_2_9"/>
<dbReference type="InterPro" id="IPR036764">
    <property type="entry name" value="Peptidase_Prp_sf"/>
</dbReference>